<dbReference type="AlphaFoldDB" id="A0A3D8Q294"/>
<gene>
    <name evidence="1" type="ORF">CWR48_04045</name>
</gene>
<accession>A0A3D8Q294</accession>
<proteinExistence type="predicted"/>
<dbReference type="RefSeq" id="WP_115771764.1">
    <property type="nucleotide sequence ID" value="NZ_PIOC01000004.1"/>
</dbReference>
<protein>
    <submittedName>
        <fullName evidence="1">Uncharacterized protein</fullName>
    </submittedName>
</protein>
<name>A0A3D8Q294_9BACI</name>
<comment type="caution">
    <text evidence="1">The sequence shown here is derived from an EMBL/GenBank/DDBJ whole genome shotgun (WGS) entry which is preliminary data.</text>
</comment>
<keyword evidence="2" id="KW-1185">Reference proteome</keyword>
<sequence length="106" mass="12104">MVRGLYIQLNAILESQLVAHYDMKADTVNDQTGNGKHATLTCVNWEKEPDTQFQRNYILLNGNSDYLRVPMSTSTEYVYLEMKRLNGDLTGIILDGRPLYNKSVCN</sequence>
<evidence type="ECO:0000313" key="2">
    <source>
        <dbReference type="Proteomes" id="UP000257143"/>
    </source>
</evidence>
<dbReference type="Proteomes" id="UP000257143">
    <property type="component" value="Unassembled WGS sequence"/>
</dbReference>
<evidence type="ECO:0000313" key="1">
    <source>
        <dbReference type="EMBL" id="RDW21135.1"/>
    </source>
</evidence>
<dbReference type="EMBL" id="PIOC01000004">
    <property type="protein sequence ID" value="RDW21135.1"/>
    <property type="molecule type" value="Genomic_DNA"/>
</dbReference>
<reference evidence="2" key="1">
    <citation type="submission" date="2017-11" db="EMBL/GenBank/DDBJ databases">
        <authorList>
            <person name="Zhu W."/>
        </authorList>
    </citation>
    <scope>NUCLEOTIDE SEQUENCE [LARGE SCALE GENOMIC DNA]</scope>
    <source>
        <strain evidence="2">CAU 1183</strain>
    </source>
</reference>
<organism evidence="1 2">
    <name type="scientific">Oceanobacillus arenosus</name>
    <dbReference type="NCBI Taxonomy" id="1229153"/>
    <lineage>
        <taxon>Bacteria</taxon>
        <taxon>Bacillati</taxon>
        <taxon>Bacillota</taxon>
        <taxon>Bacilli</taxon>
        <taxon>Bacillales</taxon>
        <taxon>Bacillaceae</taxon>
        <taxon>Oceanobacillus</taxon>
    </lineage>
</organism>
<dbReference type="OrthoDB" id="9795776at2"/>